<dbReference type="Gene3D" id="2.60.40.640">
    <property type="match status" value="1"/>
</dbReference>
<evidence type="ECO:0000313" key="2">
    <source>
        <dbReference type="EMBL" id="GME71202.1"/>
    </source>
</evidence>
<protein>
    <submittedName>
        <fullName evidence="2">Unnamed protein product</fullName>
    </submittedName>
</protein>
<feature type="compositionally biased region" description="Polar residues" evidence="1">
    <location>
        <begin position="576"/>
        <end position="601"/>
    </location>
</feature>
<evidence type="ECO:0000313" key="3">
    <source>
        <dbReference type="Proteomes" id="UP001165120"/>
    </source>
</evidence>
<accession>A0A9W6SZB5</accession>
<reference evidence="2" key="1">
    <citation type="submission" date="2023-04" db="EMBL/GenBank/DDBJ databases">
        <title>Candida boidinii NBRC 10035.</title>
        <authorList>
            <person name="Ichikawa N."/>
            <person name="Sato H."/>
            <person name="Tonouchi N."/>
        </authorList>
    </citation>
    <scope>NUCLEOTIDE SEQUENCE</scope>
    <source>
        <strain evidence="2">NBRC 10035</strain>
    </source>
</reference>
<feature type="region of interest" description="Disordered" evidence="1">
    <location>
        <begin position="574"/>
        <end position="678"/>
    </location>
</feature>
<feature type="compositionally biased region" description="Low complexity" evidence="1">
    <location>
        <begin position="391"/>
        <end position="400"/>
    </location>
</feature>
<gene>
    <name evidence="2" type="ORF">Cboi02_000312300</name>
</gene>
<keyword evidence="3" id="KW-1185">Reference proteome</keyword>
<organism evidence="2 3">
    <name type="scientific">Candida boidinii</name>
    <name type="common">Yeast</name>
    <dbReference type="NCBI Taxonomy" id="5477"/>
    <lineage>
        <taxon>Eukaryota</taxon>
        <taxon>Fungi</taxon>
        <taxon>Dikarya</taxon>
        <taxon>Ascomycota</taxon>
        <taxon>Saccharomycotina</taxon>
        <taxon>Pichiomycetes</taxon>
        <taxon>Pichiales</taxon>
        <taxon>Pichiaceae</taxon>
        <taxon>Ogataea</taxon>
        <taxon>Ogataea/Candida clade</taxon>
    </lineage>
</organism>
<feature type="compositionally biased region" description="Polar residues" evidence="1">
    <location>
        <begin position="780"/>
        <end position="798"/>
    </location>
</feature>
<dbReference type="Proteomes" id="UP001165120">
    <property type="component" value="Unassembled WGS sequence"/>
</dbReference>
<proteinExistence type="predicted"/>
<comment type="caution">
    <text evidence="2">The sequence shown here is derived from an EMBL/GenBank/DDBJ whole genome shotgun (WGS) entry which is preliminary data.</text>
</comment>
<name>A0A9W6SZB5_CANBO</name>
<feature type="region of interest" description="Disordered" evidence="1">
    <location>
        <begin position="765"/>
        <end position="802"/>
    </location>
</feature>
<dbReference type="InterPro" id="IPR014752">
    <property type="entry name" value="Arrestin-like_C"/>
</dbReference>
<feature type="region of interest" description="Disordered" evidence="1">
    <location>
        <begin position="370"/>
        <end position="408"/>
    </location>
</feature>
<feature type="compositionally biased region" description="Low complexity" evidence="1">
    <location>
        <begin position="611"/>
        <end position="620"/>
    </location>
</feature>
<feature type="compositionally biased region" description="Basic and acidic residues" evidence="1">
    <location>
        <begin position="638"/>
        <end position="657"/>
    </location>
</feature>
<dbReference type="EMBL" id="BSXN01001029">
    <property type="protein sequence ID" value="GME71202.1"/>
    <property type="molecule type" value="Genomic_DNA"/>
</dbReference>
<evidence type="ECO:0000256" key="1">
    <source>
        <dbReference type="SAM" id="MobiDB-lite"/>
    </source>
</evidence>
<dbReference type="AlphaFoldDB" id="A0A9W6SZB5"/>
<sequence length="885" mass="102608">MLDLFEIAFSYQEPPDGIFSPKFPMIAGQGSTGERFTGNPKSLMMKLKFLRKVDRVKKISLKFIGEVIIDHRISSKPTKDDIYGKDDIPKALKNGKDQQYIRYFNYEQVLVDFGDVDHTTSVNKYVKEKYEKNEEVSLIFEEFRFPYETVILPSSYEYKSFTSSWSLKIRYYLECELVRDTSLNSVTKVRKMLMYQSGHFHNFTNRSNYLELNFLLDASDSHVFKKIPKKLIVNNHGELVENPLSNPRGHSKAIMSLVNPLYKKEKYENSSMDIRLDLKIIPNTFSETHRNYFDIGSDILNDLGVLEIKTDSVPPEGLIPHFKYLGESTGLGEFHITSIKIYLKDTITLRRKQEIICVLDTKKKKIMEKISKSEKDSNRSSQTSKVNEKINSNYNSSYNYESDDNSEINQQRSNYPISENEYLDDSHMKFDIVDFERDPNSGDFHTYRDFKDLLGGKEYLFPKPQFGSFSIPKFFENDVSLEVSIKIESRYRNKVISKNFNFEFGIVLANNKNIHPLDSATEPQRHCYSGFPLINYLNESDYKEEFLKFPQIFEDRDTADSSFREFNSYSSASSSTNYQYQKNDSPPINSEENTNRRTSYLSVPPDEKYRSYSGSNNSYRTENRNYPGDRNFSGDRNYSGDRNDSKDTNLSRDRIYSKDSNSSSYFENPGERSNTKGKFPIIQQESGWTDRNEDFSFKVPENTYSDTNTGFSNDDDQLEDFDDEIPDNSSYFAFPENKTVGRHDSNHHYSASVSSSVYLTIDQTPGNQYSNSYPVDRSSRQQNYTSRGQNSYKESITVPSPRGDIIQKDATRENMIPTGTIQMNTIQMSMAVMIQKVIIPKVIMPEKLPMNTIQIHMIRKVLNQNDTIPKNTIQEVMIQENQNLA</sequence>